<dbReference type="PIRSF" id="PIRSF004491">
    <property type="entry name" value="FAD_Synth"/>
    <property type="match status" value="1"/>
</dbReference>
<dbReference type="NCBIfam" id="TIGR00083">
    <property type="entry name" value="ribF"/>
    <property type="match status" value="1"/>
</dbReference>
<comment type="function">
    <text evidence="1">Catalyzes the phosphorylation of riboflavin to FMN followed by the adenylation of FMN to FAD.</text>
</comment>
<dbReference type="UniPathway" id="UPA00277">
    <property type="reaction ID" value="UER00407"/>
</dbReference>
<dbReference type="Pfam" id="PF01687">
    <property type="entry name" value="Flavokinase"/>
    <property type="match status" value="1"/>
</dbReference>
<dbReference type="OrthoDB" id="9803667at2"/>
<dbReference type="InterPro" id="IPR002606">
    <property type="entry name" value="Riboflavin_kinase_bac"/>
</dbReference>
<organism evidence="17 18">
    <name type="scientific">Thermocrinis albus (strain DSM 14484 / JCM 11386 / HI 11/12)</name>
    <dbReference type="NCBI Taxonomy" id="638303"/>
    <lineage>
        <taxon>Bacteria</taxon>
        <taxon>Pseudomonadati</taxon>
        <taxon>Aquificota</taxon>
        <taxon>Aquificia</taxon>
        <taxon>Aquificales</taxon>
        <taxon>Aquificaceae</taxon>
        <taxon>Thermocrinis</taxon>
    </lineage>
</organism>
<name>D3SQ40_THEAH</name>
<keyword evidence="12" id="KW-0511">Multifunctional enzyme</keyword>
<dbReference type="InterPro" id="IPR023465">
    <property type="entry name" value="Riboflavin_kinase_dom_sf"/>
</dbReference>
<evidence type="ECO:0000259" key="16">
    <source>
        <dbReference type="SMART" id="SM00904"/>
    </source>
</evidence>
<evidence type="ECO:0000256" key="2">
    <source>
        <dbReference type="ARBA" id="ARBA00004726"/>
    </source>
</evidence>
<evidence type="ECO:0000256" key="10">
    <source>
        <dbReference type="ARBA" id="ARBA00022827"/>
    </source>
</evidence>
<dbReference type="PANTHER" id="PTHR22749">
    <property type="entry name" value="RIBOFLAVIN KINASE/FMN ADENYLYLTRANSFERASE"/>
    <property type="match status" value="1"/>
</dbReference>
<dbReference type="InterPro" id="IPR023468">
    <property type="entry name" value="Riboflavin_kinase"/>
</dbReference>
<accession>D3SQ40</accession>
<evidence type="ECO:0000256" key="7">
    <source>
        <dbReference type="ARBA" id="ARBA00022695"/>
    </source>
</evidence>
<dbReference type="STRING" id="638303.Thal_0644"/>
<evidence type="ECO:0000256" key="9">
    <source>
        <dbReference type="ARBA" id="ARBA00022777"/>
    </source>
</evidence>
<evidence type="ECO:0000256" key="6">
    <source>
        <dbReference type="ARBA" id="ARBA00022679"/>
    </source>
</evidence>
<evidence type="ECO:0000256" key="12">
    <source>
        <dbReference type="ARBA" id="ARBA00023268"/>
    </source>
</evidence>
<dbReference type="GO" id="GO:0006747">
    <property type="term" value="P:FAD biosynthetic process"/>
    <property type="evidence" value="ECO:0007669"/>
    <property type="project" value="UniProtKB-UniRule"/>
</dbReference>
<dbReference type="PANTHER" id="PTHR22749:SF6">
    <property type="entry name" value="RIBOFLAVIN KINASE"/>
    <property type="match status" value="1"/>
</dbReference>
<dbReference type="Gene3D" id="2.40.30.30">
    <property type="entry name" value="Riboflavin kinase-like"/>
    <property type="match status" value="1"/>
</dbReference>
<keyword evidence="4 15" id="KW-0285">Flavoprotein</keyword>
<proteinExistence type="inferred from homology"/>
<gene>
    <name evidence="17" type="ordered locus">Thal_0644</name>
</gene>
<evidence type="ECO:0000256" key="3">
    <source>
        <dbReference type="ARBA" id="ARBA00005201"/>
    </source>
</evidence>
<dbReference type="GO" id="GO:0009231">
    <property type="term" value="P:riboflavin biosynthetic process"/>
    <property type="evidence" value="ECO:0007669"/>
    <property type="project" value="InterPro"/>
</dbReference>
<dbReference type="EC" id="2.7.1.26" evidence="15"/>
<evidence type="ECO:0000256" key="4">
    <source>
        <dbReference type="ARBA" id="ARBA00022630"/>
    </source>
</evidence>
<dbReference type="FunFam" id="3.40.50.620:FF:000021">
    <property type="entry name" value="Riboflavin biosynthesis protein"/>
    <property type="match status" value="1"/>
</dbReference>
<dbReference type="GO" id="GO:0005524">
    <property type="term" value="F:ATP binding"/>
    <property type="evidence" value="ECO:0007669"/>
    <property type="project" value="UniProtKB-UniRule"/>
</dbReference>
<dbReference type="SMART" id="SM00904">
    <property type="entry name" value="Flavokinase"/>
    <property type="match status" value="1"/>
</dbReference>
<comment type="catalytic activity">
    <reaction evidence="14 15">
        <text>FMN + ATP + H(+) = FAD + diphosphate</text>
        <dbReference type="Rhea" id="RHEA:17237"/>
        <dbReference type="ChEBI" id="CHEBI:15378"/>
        <dbReference type="ChEBI" id="CHEBI:30616"/>
        <dbReference type="ChEBI" id="CHEBI:33019"/>
        <dbReference type="ChEBI" id="CHEBI:57692"/>
        <dbReference type="ChEBI" id="CHEBI:58210"/>
        <dbReference type="EC" id="2.7.7.2"/>
    </reaction>
</comment>
<evidence type="ECO:0000256" key="13">
    <source>
        <dbReference type="ARBA" id="ARBA00047880"/>
    </source>
</evidence>
<keyword evidence="5 15" id="KW-0288">FMN</keyword>
<comment type="pathway">
    <text evidence="3 15">Cofactor biosynthesis; FMN biosynthesis; FMN from riboflavin (ATP route): step 1/1.</text>
</comment>
<dbReference type="HOGENOM" id="CLU_048437_0_2_0"/>
<keyword evidence="11 15" id="KW-0067">ATP-binding</keyword>
<keyword evidence="7 15" id="KW-0548">Nucleotidyltransferase</keyword>
<dbReference type="RefSeq" id="WP_012991684.1">
    <property type="nucleotide sequence ID" value="NC_013894.1"/>
</dbReference>
<sequence>MEKVVFLRLDDGCPKGYPCVDRLDYDTALTVGVFDGVHLGHVHLLKRLVKVAERKNLMSCVLSFYPHPARVLAPSQAPCELTTVEERAELILATGVDTVVFIKFDRRFSSTKAEDFIRDVVHHRLRCKHLLVGYDWRYGFRREGEIELARELGKDLGFEVEGIEPFQVKGHVVSSTLIRRLLHEGRLEEAKEFLGRYYYIVRRVVRGEGRGSSIGVPTANLDHTENLCLKEGVYAVMVNDHLPGVANYGYRPTFDGKRKTLEVHIIGSSVNVRGKWLKVEFRAFLREERKFQRVEELREQIQKDISTALAILSK</sequence>
<evidence type="ECO:0000313" key="18">
    <source>
        <dbReference type="Proteomes" id="UP000002043"/>
    </source>
</evidence>
<dbReference type="Pfam" id="PF06574">
    <property type="entry name" value="FAD_syn"/>
    <property type="match status" value="1"/>
</dbReference>
<dbReference type="GO" id="GO:0009398">
    <property type="term" value="P:FMN biosynthetic process"/>
    <property type="evidence" value="ECO:0007669"/>
    <property type="project" value="UniProtKB-UniRule"/>
</dbReference>
<dbReference type="CDD" id="cd02064">
    <property type="entry name" value="FAD_synthetase_N"/>
    <property type="match status" value="1"/>
</dbReference>
<dbReference type="EC" id="2.7.7.2" evidence="15"/>
<dbReference type="Proteomes" id="UP000002043">
    <property type="component" value="Chromosome"/>
</dbReference>
<dbReference type="SUPFAM" id="SSF82114">
    <property type="entry name" value="Riboflavin kinase-like"/>
    <property type="match status" value="1"/>
</dbReference>
<dbReference type="GO" id="GO:0008531">
    <property type="term" value="F:riboflavin kinase activity"/>
    <property type="evidence" value="ECO:0007669"/>
    <property type="project" value="UniProtKB-UniRule"/>
</dbReference>
<dbReference type="EMBL" id="CP001931">
    <property type="protein sequence ID" value="ADC89277.1"/>
    <property type="molecule type" value="Genomic_DNA"/>
</dbReference>
<dbReference type="UniPathway" id="UPA00276">
    <property type="reaction ID" value="UER00406"/>
</dbReference>
<dbReference type="GO" id="GO:0003919">
    <property type="term" value="F:FMN adenylyltransferase activity"/>
    <property type="evidence" value="ECO:0007669"/>
    <property type="project" value="UniProtKB-UniRule"/>
</dbReference>
<evidence type="ECO:0000256" key="1">
    <source>
        <dbReference type="ARBA" id="ARBA00002121"/>
    </source>
</evidence>
<comment type="pathway">
    <text evidence="2 15">Cofactor biosynthesis; FAD biosynthesis; FAD from FMN: step 1/1.</text>
</comment>
<dbReference type="eggNOG" id="COG0196">
    <property type="taxonomic scope" value="Bacteria"/>
</dbReference>
<protein>
    <recommendedName>
        <fullName evidence="15">Riboflavin biosynthesis protein</fullName>
    </recommendedName>
    <domain>
        <recommendedName>
            <fullName evidence="15">Riboflavin kinase</fullName>
            <ecNumber evidence="15">2.7.1.26</ecNumber>
        </recommendedName>
        <alternativeName>
            <fullName evidence="15">Flavokinase</fullName>
        </alternativeName>
    </domain>
    <domain>
        <recommendedName>
            <fullName evidence="15">FMN adenylyltransferase</fullName>
            <ecNumber evidence="15">2.7.7.2</ecNumber>
        </recommendedName>
        <alternativeName>
            <fullName evidence="15">FAD pyrophosphorylase</fullName>
        </alternativeName>
        <alternativeName>
            <fullName evidence="15">FAD synthase</fullName>
        </alternativeName>
    </domain>
</protein>
<evidence type="ECO:0000256" key="14">
    <source>
        <dbReference type="ARBA" id="ARBA00049494"/>
    </source>
</evidence>
<dbReference type="Gene3D" id="3.40.50.620">
    <property type="entry name" value="HUPs"/>
    <property type="match status" value="1"/>
</dbReference>
<dbReference type="KEGG" id="tal:Thal_0644"/>
<feature type="domain" description="Riboflavin kinase" evidence="16">
    <location>
        <begin position="193"/>
        <end position="313"/>
    </location>
</feature>
<comment type="catalytic activity">
    <reaction evidence="13 15">
        <text>riboflavin + ATP = FMN + ADP + H(+)</text>
        <dbReference type="Rhea" id="RHEA:14357"/>
        <dbReference type="ChEBI" id="CHEBI:15378"/>
        <dbReference type="ChEBI" id="CHEBI:30616"/>
        <dbReference type="ChEBI" id="CHEBI:57986"/>
        <dbReference type="ChEBI" id="CHEBI:58210"/>
        <dbReference type="ChEBI" id="CHEBI:456216"/>
        <dbReference type="EC" id="2.7.1.26"/>
    </reaction>
</comment>
<reference evidence="18" key="1">
    <citation type="journal article" date="2010" name="Stand. Genomic Sci.">
        <title>Complete genome sequence of Thermocrinis albus type strain (HI 11/12T).</title>
        <authorList>
            <person name="Wirth R."/>
            <person name="Sikorski J."/>
            <person name="Brambilla E."/>
            <person name="Misra M."/>
            <person name="Lapidus A."/>
            <person name="Copeland A."/>
            <person name="Nolan M."/>
            <person name="Lucas S."/>
            <person name="Chen F."/>
            <person name="Tice H."/>
            <person name="Cheng J.F."/>
            <person name="Han C."/>
            <person name="Detter J.C."/>
            <person name="Tapia R."/>
            <person name="Bruce D."/>
            <person name="Goodwin L."/>
            <person name="Pitluck S."/>
            <person name="Pati A."/>
            <person name="Anderson I."/>
            <person name="Ivanova N."/>
            <person name="Mavromatis K."/>
            <person name="Mikhailova N."/>
            <person name="Chen A."/>
            <person name="Palaniappan K."/>
            <person name="Bilek Y."/>
            <person name="Hader T."/>
            <person name="Land M."/>
            <person name="Hauser L."/>
            <person name="Chang Y.J."/>
            <person name="Jeffries C.D."/>
            <person name="Tindall B.J."/>
            <person name="Rohde M."/>
            <person name="Goker M."/>
            <person name="Bristow J."/>
            <person name="Eisen J.A."/>
            <person name="Markowitz V."/>
            <person name="Hugenholtz P."/>
            <person name="Kyrpides N.C."/>
            <person name="Klenk H.P."/>
        </authorList>
    </citation>
    <scope>NUCLEOTIDE SEQUENCE [LARGE SCALE GENOMIC DNA]</scope>
    <source>
        <strain evidence="18">DSM 14484 / JCM 11386 / HI 11/12</strain>
    </source>
</reference>
<evidence type="ECO:0000256" key="15">
    <source>
        <dbReference type="PIRNR" id="PIRNR004491"/>
    </source>
</evidence>
<dbReference type="InterPro" id="IPR014729">
    <property type="entry name" value="Rossmann-like_a/b/a_fold"/>
</dbReference>
<evidence type="ECO:0000313" key="17">
    <source>
        <dbReference type="EMBL" id="ADC89277.1"/>
    </source>
</evidence>
<keyword evidence="10 15" id="KW-0274">FAD</keyword>
<dbReference type="SUPFAM" id="SSF52374">
    <property type="entry name" value="Nucleotidylyl transferase"/>
    <property type="match status" value="1"/>
</dbReference>
<evidence type="ECO:0000256" key="11">
    <source>
        <dbReference type="ARBA" id="ARBA00022840"/>
    </source>
</evidence>
<comment type="similarity">
    <text evidence="15">Belongs to the ribF family.</text>
</comment>
<dbReference type="NCBIfam" id="NF004162">
    <property type="entry name" value="PRK05627.1-5"/>
    <property type="match status" value="1"/>
</dbReference>
<dbReference type="InterPro" id="IPR015864">
    <property type="entry name" value="FAD_synthase"/>
</dbReference>
<keyword evidence="18" id="KW-1185">Reference proteome</keyword>
<keyword evidence="6 15" id="KW-0808">Transferase</keyword>
<evidence type="ECO:0000256" key="5">
    <source>
        <dbReference type="ARBA" id="ARBA00022643"/>
    </source>
</evidence>
<keyword evidence="9 15" id="KW-0418">Kinase</keyword>
<dbReference type="InterPro" id="IPR015865">
    <property type="entry name" value="Riboflavin_kinase_bac/euk"/>
</dbReference>
<keyword evidence="8 15" id="KW-0547">Nucleotide-binding</keyword>
<dbReference type="AlphaFoldDB" id="D3SQ40"/>
<evidence type="ECO:0000256" key="8">
    <source>
        <dbReference type="ARBA" id="ARBA00022741"/>
    </source>
</evidence>